<organism evidence="1">
    <name type="scientific">mine drainage metagenome</name>
    <dbReference type="NCBI Taxonomy" id="410659"/>
    <lineage>
        <taxon>unclassified sequences</taxon>
        <taxon>metagenomes</taxon>
        <taxon>ecological metagenomes</taxon>
    </lineage>
</organism>
<comment type="caution">
    <text evidence="1">The sequence shown here is derived from an EMBL/GenBank/DDBJ whole genome shotgun (WGS) entry which is preliminary data.</text>
</comment>
<accession>A0A1J5QA08</accession>
<dbReference type="AlphaFoldDB" id="A0A1J5QA08"/>
<proteinExistence type="predicted"/>
<gene>
    <name evidence="1" type="ORF">GALL_455550</name>
</gene>
<sequence>MRKQRRPVVAAQGLQDFQIAACGGVQPQAVVGTLHPQVVEQRQTAALGLLGVGQQRSGCGVRRGQGIGSKAAEMRHLQ</sequence>
<evidence type="ECO:0000313" key="1">
    <source>
        <dbReference type="EMBL" id="OIQ72813.1"/>
    </source>
</evidence>
<name>A0A1J5QA08_9ZZZZ</name>
<reference evidence="1" key="1">
    <citation type="submission" date="2016-10" db="EMBL/GenBank/DDBJ databases">
        <title>Sequence of Gallionella enrichment culture.</title>
        <authorList>
            <person name="Poehlein A."/>
            <person name="Muehling M."/>
            <person name="Daniel R."/>
        </authorList>
    </citation>
    <scope>NUCLEOTIDE SEQUENCE</scope>
</reference>
<protein>
    <submittedName>
        <fullName evidence="1">Uncharacterized protein</fullName>
    </submittedName>
</protein>
<dbReference type="EMBL" id="MLJW01003118">
    <property type="protein sequence ID" value="OIQ72813.1"/>
    <property type="molecule type" value="Genomic_DNA"/>
</dbReference>